<dbReference type="AlphaFoldDB" id="A0A0G4MQX2"/>
<evidence type="ECO:0000313" key="2">
    <source>
        <dbReference type="EMBL" id="CRK36549.1"/>
    </source>
</evidence>
<feature type="non-terminal residue" evidence="2">
    <location>
        <position position="1"/>
    </location>
</feature>
<proteinExistence type="predicted"/>
<name>A0A0G4MQX2_VERLO</name>
<feature type="region of interest" description="Disordered" evidence="1">
    <location>
        <begin position="1"/>
        <end position="23"/>
    </location>
</feature>
<keyword evidence="3" id="KW-1185">Reference proteome</keyword>
<evidence type="ECO:0000313" key="3">
    <source>
        <dbReference type="Proteomes" id="UP000044602"/>
    </source>
</evidence>
<dbReference type="EMBL" id="CVQH01024190">
    <property type="protein sequence ID" value="CRK36549.1"/>
    <property type="molecule type" value="Genomic_DNA"/>
</dbReference>
<accession>A0A0G4MQX2</accession>
<feature type="compositionally biased region" description="Basic residues" evidence="1">
    <location>
        <begin position="10"/>
        <end position="20"/>
    </location>
</feature>
<sequence length="49" mass="5813">HVDGPEERRQHHPRRPRRRPLLGQRAVRAVLRVRDVCALHQGQQARLPH</sequence>
<evidence type="ECO:0000256" key="1">
    <source>
        <dbReference type="SAM" id="MobiDB-lite"/>
    </source>
</evidence>
<organism evidence="2 3">
    <name type="scientific">Verticillium longisporum</name>
    <name type="common">Verticillium dahliae var. longisporum</name>
    <dbReference type="NCBI Taxonomy" id="100787"/>
    <lineage>
        <taxon>Eukaryota</taxon>
        <taxon>Fungi</taxon>
        <taxon>Dikarya</taxon>
        <taxon>Ascomycota</taxon>
        <taxon>Pezizomycotina</taxon>
        <taxon>Sordariomycetes</taxon>
        <taxon>Hypocreomycetidae</taxon>
        <taxon>Glomerellales</taxon>
        <taxon>Plectosphaerellaceae</taxon>
        <taxon>Verticillium</taxon>
    </lineage>
</organism>
<reference evidence="2 3" key="1">
    <citation type="submission" date="2015-05" db="EMBL/GenBank/DDBJ databases">
        <authorList>
            <person name="Wang D.B."/>
            <person name="Wang M."/>
        </authorList>
    </citation>
    <scope>NUCLEOTIDE SEQUENCE [LARGE SCALE GENOMIC DNA]</scope>
    <source>
        <strain evidence="2">VL1</strain>
    </source>
</reference>
<gene>
    <name evidence="2" type="ORF">BN1708_020043</name>
</gene>
<dbReference type="Proteomes" id="UP000044602">
    <property type="component" value="Unassembled WGS sequence"/>
</dbReference>
<protein>
    <submittedName>
        <fullName evidence="2">Uncharacterized protein</fullName>
    </submittedName>
</protein>